<accession>A0AAN8BFF7</accession>
<dbReference type="EMBL" id="JAULUE010002061">
    <property type="protein sequence ID" value="KAK5884171.1"/>
    <property type="molecule type" value="Genomic_DNA"/>
</dbReference>
<feature type="region of interest" description="Disordered" evidence="1">
    <location>
        <begin position="1"/>
        <end position="97"/>
    </location>
</feature>
<comment type="caution">
    <text evidence="2">The sequence shown here is derived from an EMBL/GenBank/DDBJ whole genome shotgun (WGS) entry which is preliminary data.</text>
</comment>
<gene>
    <name evidence="2" type="ORF">CesoFtcFv8_020427</name>
</gene>
<dbReference type="AlphaFoldDB" id="A0AAN8BFF7"/>
<protein>
    <submittedName>
        <fullName evidence="2">Uncharacterized protein</fullName>
    </submittedName>
</protein>
<evidence type="ECO:0000256" key="1">
    <source>
        <dbReference type="SAM" id="MobiDB-lite"/>
    </source>
</evidence>
<keyword evidence="3" id="KW-1185">Reference proteome</keyword>
<proteinExistence type="predicted"/>
<dbReference type="Proteomes" id="UP001335648">
    <property type="component" value="Unassembled WGS sequence"/>
</dbReference>
<feature type="compositionally biased region" description="Basic and acidic residues" evidence="1">
    <location>
        <begin position="55"/>
        <end position="64"/>
    </location>
</feature>
<name>A0AAN8BFF7_9TELE</name>
<reference evidence="2 3" key="1">
    <citation type="journal article" date="2023" name="Mol. Biol. Evol.">
        <title>Genomics of Secondarily Temperate Adaptation in the Only Non-Antarctic Icefish.</title>
        <authorList>
            <person name="Rivera-Colon A.G."/>
            <person name="Rayamajhi N."/>
            <person name="Minhas B.F."/>
            <person name="Madrigal G."/>
            <person name="Bilyk K.T."/>
            <person name="Yoon V."/>
            <person name="Hune M."/>
            <person name="Gregory S."/>
            <person name="Cheng C.H.C."/>
            <person name="Catchen J.M."/>
        </authorList>
    </citation>
    <scope>NUCLEOTIDE SEQUENCE [LARGE SCALE GENOMIC DNA]</scope>
    <source>
        <strain evidence="2">JC2023a</strain>
    </source>
</reference>
<feature type="compositionally biased region" description="Acidic residues" evidence="1">
    <location>
        <begin position="31"/>
        <end position="54"/>
    </location>
</feature>
<organism evidence="2 3">
    <name type="scientific">Champsocephalus esox</name>
    <name type="common">pike icefish</name>
    <dbReference type="NCBI Taxonomy" id="159716"/>
    <lineage>
        <taxon>Eukaryota</taxon>
        <taxon>Metazoa</taxon>
        <taxon>Chordata</taxon>
        <taxon>Craniata</taxon>
        <taxon>Vertebrata</taxon>
        <taxon>Euteleostomi</taxon>
        <taxon>Actinopterygii</taxon>
        <taxon>Neopterygii</taxon>
        <taxon>Teleostei</taxon>
        <taxon>Neoteleostei</taxon>
        <taxon>Acanthomorphata</taxon>
        <taxon>Eupercaria</taxon>
        <taxon>Perciformes</taxon>
        <taxon>Notothenioidei</taxon>
        <taxon>Channichthyidae</taxon>
        <taxon>Champsocephalus</taxon>
    </lineage>
</organism>
<evidence type="ECO:0000313" key="2">
    <source>
        <dbReference type="EMBL" id="KAK5884171.1"/>
    </source>
</evidence>
<sequence>MEVQLTAGGANLLMEYEEEEQEVWPLSPERQEEDEEEEEDDDEDLEVFSLMEEEDPRRQDHPHPMDQQQPPPTPRLSGVSRCSAGLQAERSSGPPAAWRCRCRAAASLSSQRISQWILFSPDPPSC</sequence>
<evidence type="ECO:0000313" key="3">
    <source>
        <dbReference type="Proteomes" id="UP001335648"/>
    </source>
</evidence>